<organism evidence="3 4">
    <name type="scientific">Corynebacterium massiliense DSM 45435</name>
    <dbReference type="NCBI Taxonomy" id="1121364"/>
    <lineage>
        <taxon>Bacteria</taxon>
        <taxon>Bacillati</taxon>
        <taxon>Actinomycetota</taxon>
        <taxon>Actinomycetes</taxon>
        <taxon>Mycobacteriales</taxon>
        <taxon>Corynebacteriaceae</taxon>
        <taxon>Corynebacterium</taxon>
    </lineage>
</organism>
<keyword evidence="4" id="KW-1185">Reference proteome</keyword>
<feature type="transmembrane region" description="Helical" evidence="1">
    <location>
        <begin position="264"/>
        <end position="284"/>
    </location>
</feature>
<evidence type="ECO:0000259" key="2">
    <source>
        <dbReference type="Pfam" id="PF04235"/>
    </source>
</evidence>
<keyword evidence="1" id="KW-0812">Transmembrane</keyword>
<sequence>MKRILGLDIARAVAILGMLADHFGPPWLMNWVQGWPSLMFAFLSGISLSLMWKRYPRSSIVIRGLVLTVLGVLLGSLGADMMIILSTLGVSFMLAALFIGARPKWLIGGSVAAIIVMPIVSFALRMFVFLPAGDEAGVFPRLDHFTSLEGIHMAVQGVLLDGIYPVATWLPVIGLGVGIGKLGIADMNRGRMALAGLGSAAASAAVALGALACGIKPAMLAMMDPQDIGIDHIGPDNFRLILSGLGTPMAPADLLFNDAHTGTMGDVALCVGISLMLLAACLWLGDRFGTALYPLIATGSCALTVYVGQVLASAGINRWLPDVTDVGAENLVPFAAYAGTAVVFCSLWKLYFRRGPLEEALHFVSTKGKAR</sequence>
<evidence type="ECO:0000256" key="1">
    <source>
        <dbReference type="SAM" id="Phobius"/>
    </source>
</evidence>
<feature type="transmembrane region" description="Helical" evidence="1">
    <location>
        <begin position="35"/>
        <end position="53"/>
    </location>
</feature>
<evidence type="ECO:0000313" key="3">
    <source>
        <dbReference type="EMBL" id="WCZ31540.1"/>
    </source>
</evidence>
<dbReference type="Pfam" id="PF04235">
    <property type="entry name" value="DUF418"/>
    <property type="match status" value="1"/>
</dbReference>
<feature type="transmembrane region" description="Helical" evidence="1">
    <location>
        <begin position="60"/>
        <end position="77"/>
    </location>
</feature>
<keyword evidence="1" id="KW-1133">Transmembrane helix</keyword>
<name>A0ABY7U4D3_9CORY</name>
<reference evidence="3 4" key="1">
    <citation type="submission" date="2020-10" db="EMBL/GenBank/DDBJ databases">
        <title>Complete genome sequence of Corynebacterium massiliense DSM 45435, type strain of Corynebacterium massiliense.</title>
        <authorList>
            <person name="Busche T."/>
            <person name="Kalinowski J."/>
            <person name="Ruckert C."/>
        </authorList>
    </citation>
    <scope>NUCLEOTIDE SEQUENCE [LARGE SCALE GENOMIC DNA]</scope>
    <source>
        <strain evidence="3 4">DSM 45435</strain>
    </source>
</reference>
<dbReference type="RefSeq" id="WP_022863158.1">
    <property type="nucleotide sequence ID" value="NZ_ATVG01000007.1"/>
</dbReference>
<feature type="transmembrane region" description="Helical" evidence="1">
    <location>
        <begin position="331"/>
        <end position="352"/>
    </location>
</feature>
<keyword evidence="1" id="KW-0472">Membrane</keyword>
<proteinExistence type="predicted"/>
<dbReference type="InterPro" id="IPR007349">
    <property type="entry name" value="DUF418"/>
</dbReference>
<gene>
    <name evidence="3" type="ORF">CMASS_00345</name>
</gene>
<feature type="transmembrane region" description="Helical" evidence="1">
    <location>
        <begin position="192"/>
        <end position="212"/>
    </location>
</feature>
<dbReference type="EMBL" id="CP063189">
    <property type="protein sequence ID" value="WCZ31540.1"/>
    <property type="molecule type" value="Genomic_DNA"/>
</dbReference>
<accession>A0ABY7U4D3</accession>
<protein>
    <recommendedName>
        <fullName evidence="2">DUF418 domain-containing protein</fullName>
    </recommendedName>
</protein>
<feature type="transmembrane region" description="Helical" evidence="1">
    <location>
        <begin position="111"/>
        <end position="132"/>
    </location>
</feature>
<feature type="transmembrane region" description="Helical" evidence="1">
    <location>
        <begin position="83"/>
        <end position="99"/>
    </location>
</feature>
<evidence type="ECO:0000313" key="4">
    <source>
        <dbReference type="Proteomes" id="UP001220064"/>
    </source>
</evidence>
<feature type="transmembrane region" description="Helical" evidence="1">
    <location>
        <begin position="291"/>
        <end position="311"/>
    </location>
</feature>
<feature type="transmembrane region" description="Helical" evidence="1">
    <location>
        <begin position="162"/>
        <end position="180"/>
    </location>
</feature>
<dbReference type="Proteomes" id="UP001220064">
    <property type="component" value="Chromosome"/>
</dbReference>
<feature type="domain" description="DUF418" evidence="2">
    <location>
        <begin position="268"/>
        <end position="362"/>
    </location>
</feature>